<dbReference type="InterPro" id="IPR003786">
    <property type="entry name" value="FdhD"/>
</dbReference>
<dbReference type="PANTHER" id="PTHR30592:SF1">
    <property type="entry name" value="SULFUR CARRIER PROTEIN FDHD"/>
    <property type="match status" value="1"/>
</dbReference>
<dbReference type="SUPFAM" id="SSF53927">
    <property type="entry name" value="Cytidine deaminase-like"/>
    <property type="match status" value="1"/>
</dbReference>
<evidence type="ECO:0000256" key="3">
    <source>
        <dbReference type="SAM" id="MobiDB-lite"/>
    </source>
</evidence>
<gene>
    <name evidence="4" type="ORF">M8330_02025</name>
</gene>
<proteinExistence type="predicted"/>
<feature type="region of interest" description="Disordered" evidence="3">
    <location>
        <begin position="1"/>
        <end position="38"/>
    </location>
</feature>
<keyword evidence="1" id="KW-0963">Cytoplasm</keyword>
<evidence type="ECO:0000256" key="2">
    <source>
        <dbReference type="ARBA" id="ARBA00023150"/>
    </source>
</evidence>
<protein>
    <submittedName>
        <fullName evidence="4">Formate dehydrogenase accessory sulfurtransferase FdhD</fullName>
    </submittedName>
</protein>
<name>A0A9X2D4T7_9ACTN</name>
<dbReference type="Pfam" id="PF02634">
    <property type="entry name" value="FdhD-NarQ"/>
    <property type="match status" value="1"/>
</dbReference>
<organism evidence="4 5">
    <name type="scientific">Nocardioides bruguierae</name>
    <dbReference type="NCBI Taxonomy" id="2945102"/>
    <lineage>
        <taxon>Bacteria</taxon>
        <taxon>Bacillati</taxon>
        <taxon>Actinomycetota</taxon>
        <taxon>Actinomycetes</taxon>
        <taxon>Propionibacteriales</taxon>
        <taxon>Nocardioidaceae</taxon>
        <taxon>Nocardioides</taxon>
    </lineage>
</organism>
<evidence type="ECO:0000256" key="1">
    <source>
        <dbReference type="ARBA" id="ARBA00022490"/>
    </source>
</evidence>
<sequence>MSGPDLPPDLPHDLRASLPRPPGPTTRRRVAEHRVGEDGAELVRRHEDRLVTEEPLELRGTWPGQPGRRLWVTMRTPGHDFELAAGWARHEGLFDDRDVAEGALAAVAYCTDVDLEPEEAFNVVTLRLARAPRSEPSARHDALSAGSSACGVCGADSVADALSGVTGAGWDGERPGATVVRGLPDRLREAQQVFARTGASHAAGLATADGELLVVREDVGRHNALDKVTGARVLAGEPAAGACLVVSGRIGFELVQKAVAAGVGALVAVGAPTSLSVRLAAEHGLDLWGFTGPRRAVRYA</sequence>
<dbReference type="RefSeq" id="WP_250825969.1">
    <property type="nucleotide sequence ID" value="NZ_JAMOIL010000001.1"/>
</dbReference>
<accession>A0A9X2D4T7</accession>
<dbReference type="PANTHER" id="PTHR30592">
    <property type="entry name" value="FORMATE DEHYDROGENASE"/>
    <property type="match status" value="1"/>
</dbReference>
<dbReference type="PIRSF" id="PIRSF015626">
    <property type="entry name" value="FdhD"/>
    <property type="match status" value="1"/>
</dbReference>
<dbReference type="AlphaFoldDB" id="A0A9X2D4T7"/>
<dbReference type="EMBL" id="JAMOIL010000001">
    <property type="protein sequence ID" value="MCM0619070.1"/>
    <property type="molecule type" value="Genomic_DNA"/>
</dbReference>
<dbReference type="InterPro" id="IPR016193">
    <property type="entry name" value="Cytidine_deaminase-like"/>
</dbReference>
<dbReference type="Gene3D" id="3.40.140.10">
    <property type="entry name" value="Cytidine Deaminase, domain 2"/>
    <property type="match status" value="1"/>
</dbReference>
<evidence type="ECO:0000313" key="5">
    <source>
        <dbReference type="Proteomes" id="UP001139485"/>
    </source>
</evidence>
<dbReference type="Proteomes" id="UP001139485">
    <property type="component" value="Unassembled WGS sequence"/>
</dbReference>
<reference evidence="4" key="1">
    <citation type="submission" date="2022-05" db="EMBL/GenBank/DDBJ databases">
        <authorList>
            <person name="Tuo L."/>
        </authorList>
    </citation>
    <scope>NUCLEOTIDE SEQUENCE</scope>
    <source>
        <strain evidence="4">BSK12Z-4</strain>
    </source>
</reference>
<comment type="caution">
    <text evidence="4">The sequence shown here is derived from an EMBL/GenBank/DDBJ whole genome shotgun (WGS) entry which is preliminary data.</text>
</comment>
<keyword evidence="2" id="KW-0501">Molybdenum cofactor biosynthesis</keyword>
<dbReference type="GO" id="GO:0016783">
    <property type="term" value="F:sulfurtransferase activity"/>
    <property type="evidence" value="ECO:0007669"/>
    <property type="project" value="InterPro"/>
</dbReference>
<dbReference type="GO" id="GO:0006777">
    <property type="term" value="P:Mo-molybdopterin cofactor biosynthetic process"/>
    <property type="evidence" value="ECO:0007669"/>
    <property type="project" value="UniProtKB-KW"/>
</dbReference>
<evidence type="ECO:0000313" key="4">
    <source>
        <dbReference type="EMBL" id="MCM0619070.1"/>
    </source>
</evidence>
<keyword evidence="5" id="KW-1185">Reference proteome</keyword>